<dbReference type="Pfam" id="PF00717">
    <property type="entry name" value="Peptidase_S24"/>
    <property type="match status" value="1"/>
</dbReference>
<dbReference type="EMBL" id="SHKY01000002">
    <property type="protein sequence ID" value="RZU46569.1"/>
    <property type="molecule type" value="Genomic_DNA"/>
</dbReference>
<evidence type="ECO:0000259" key="16">
    <source>
        <dbReference type="Pfam" id="PF01726"/>
    </source>
</evidence>
<evidence type="ECO:0000256" key="3">
    <source>
        <dbReference type="ARBA" id="ARBA00022491"/>
    </source>
</evidence>
<evidence type="ECO:0000256" key="6">
    <source>
        <dbReference type="ARBA" id="ARBA00022801"/>
    </source>
</evidence>
<dbReference type="Pfam" id="PF01726">
    <property type="entry name" value="LexA_DNA_bind"/>
    <property type="match status" value="1"/>
</dbReference>
<keyword evidence="12 13" id="KW-0742">SOS response</keyword>
<evidence type="ECO:0000313" key="18">
    <source>
        <dbReference type="Proteomes" id="UP000292564"/>
    </source>
</evidence>
<dbReference type="GO" id="GO:0003677">
    <property type="term" value="F:DNA binding"/>
    <property type="evidence" value="ECO:0007669"/>
    <property type="project" value="UniProtKB-UniRule"/>
</dbReference>
<evidence type="ECO:0000256" key="14">
    <source>
        <dbReference type="RuleBase" id="RU003991"/>
    </source>
</evidence>
<protein>
    <recommendedName>
        <fullName evidence="13">LexA repressor</fullName>
        <ecNumber evidence="13">3.4.21.88</ecNumber>
    </recommendedName>
</protein>
<evidence type="ECO:0000256" key="12">
    <source>
        <dbReference type="ARBA" id="ARBA00023236"/>
    </source>
</evidence>
<dbReference type="AlphaFoldDB" id="A0A4Q7Z9V7"/>
<keyword evidence="7 13" id="KW-0068">Autocatalytic cleavage</keyword>
<dbReference type="Proteomes" id="UP000292564">
    <property type="component" value="Unassembled WGS sequence"/>
</dbReference>
<evidence type="ECO:0000256" key="10">
    <source>
        <dbReference type="ARBA" id="ARBA00023163"/>
    </source>
</evidence>
<name>A0A4Q7Z9V7_9ACTN</name>
<keyword evidence="8 13" id="KW-0805">Transcription regulation</keyword>
<dbReference type="InterPro" id="IPR015927">
    <property type="entry name" value="Peptidase_S24_S26A/B/C"/>
</dbReference>
<evidence type="ECO:0000259" key="15">
    <source>
        <dbReference type="Pfam" id="PF00717"/>
    </source>
</evidence>
<dbReference type="InterPro" id="IPR006200">
    <property type="entry name" value="LexA"/>
</dbReference>
<sequence length="206" mass="21645">MASPAESEPVLTARQRSILTVIRQSVEERGYPPTFREIAAAVGLGSPSSVAHHLDTLERLGLLRRDARAPRAVDVRAGRAASQSTAVPLLGTIAAGAPILAYEDVEDHLVLSSAIVGSGPHFAVRVRGDSMTGAAICDGDVVIVRQQPTAETGDIVAALIDDEATVKTYRARGGHVELVPQNAAYEVIAGDEAVILGKVVCVLRRL</sequence>
<evidence type="ECO:0000256" key="2">
    <source>
        <dbReference type="ARBA" id="ARBA00011738"/>
    </source>
</evidence>
<feature type="active site" description="For autocatalytic cleavage activity" evidence="13">
    <location>
        <position position="167"/>
    </location>
</feature>
<evidence type="ECO:0000256" key="8">
    <source>
        <dbReference type="ARBA" id="ARBA00023015"/>
    </source>
</evidence>
<evidence type="ECO:0000256" key="11">
    <source>
        <dbReference type="ARBA" id="ARBA00023204"/>
    </source>
</evidence>
<keyword evidence="9 13" id="KW-0238">DNA-binding</keyword>
<keyword evidence="3 13" id="KW-0678">Repressor</keyword>
<keyword evidence="18" id="KW-1185">Reference proteome</keyword>
<feature type="active site" description="For autocatalytic cleavage activity" evidence="13">
    <location>
        <position position="130"/>
    </location>
</feature>
<evidence type="ECO:0000256" key="5">
    <source>
        <dbReference type="ARBA" id="ARBA00022763"/>
    </source>
</evidence>
<dbReference type="Gene3D" id="1.10.10.10">
    <property type="entry name" value="Winged helix-like DNA-binding domain superfamily/Winged helix DNA-binding domain"/>
    <property type="match status" value="1"/>
</dbReference>
<dbReference type="SUPFAM" id="SSF51306">
    <property type="entry name" value="LexA/Signal peptidase"/>
    <property type="match status" value="1"/>
</dbReference>
<evidence type="ECO:0000256" key="9">
    <source>
        <dbReference type="ARBA" id="ARBA00023125"/>
    </source>
</evidence>
<comment type="similarity">
    <text evidence="1 13 14">Belongs to the peptidase S24 family.</text>
</comment>
<feature type="domain" description="Peptidase S24/S26A/S26B/S26C" evidence="15">
    <location>
        <begin position="88"/>
        <end position="200"/>
    </location>
</feature>
<dbReference type="InterPro" id="IPR039418">
    <property type="entry name" value="LexA-like"/>
</dbReference>
<dbReference type="OrthoDB" id="9802364at2"/>
<evidence type="ECO:0000256" key="1">
    <source>
        <dbReference type="ARBA" id="ARBA00007484"/>
    </source>
</evidence>
<dbReference type="GO" id="GO:0045892">
    <property type="term" value="P:negative regulation of DNA-templated transcription"/>
    <property type="evidence" value="ECO:0007669"/>
    <property type="project" value="UniProtKB-UniRule"/>
</dbReference>
<dbReference type="PANTHER" id="PTHR33516">
    <property type="entry name" value="LEXA REPRESSOR"/>
    <property type="match status" value="1"/>
</dbReference>
<keyword evidence="11 13" id="KW-0234">DNA repair</keyword>
<dbReference type="GO" id="GO:0004252">
    <property type="term" value="F:serine-type endopeptidase activity"/>
    <property type="evidence" value="ECO:0007669"/>
    <property type="project" value="UniProtKB-UniRule"/>
</dbReference>
<comment type="function">
    <text evidence="13">Represses a number of genes involved in the response to DNA damage (SOS response), including recA and lexA. In the presence of single-stranded DNA, RecA interacts with LexA causing an autocatalytic cleavage which disrupts the DNA-binding part of LexA, leading to derepression of the SOS regulon and eventually DNA repair.</text>
</comment>
<dbReference type="PRINTS" id="PR00726">
    <property type="entry name" value="LEXASERPTASE"/>
</dbReference>
<dbReference type="RefSeq" id="WP_130513766.1">
    <property type="nucleotide sequence ID" value="NZ_SHKY01000002.1"/>
</dbReference>
<dbReference type="GO" id="GO:0009432">
    <property type="term" value="P:SOS response"/>
    <property type="evidence" value="ECO:0007669"/>
    <property type="project" value="UniProtKB-UniRule"/>
</dbReference>
<dbReference type="PANTHER" id="PTHR33516:SF2">
    <property type="entry name" value="LEXA REPRESSOR-RELATED"/>
    <property type="match status" value="1"/>
</dbReference>
<feature type="site" description="Cleavage; by autolysis" evidence="13">
    <location>
        <begin position="95"/>
        <end position="96"/>
    </location>
</feature>
<dbReference type="InterPro" id="IPR006199">
    <property type="entry name" value="LexA_DNA-bd_dom"/>
</dbReference>
<proteinExistence type="inferred from homology"/>
<feature type="domain" description="LexA repressor DNA-binding" evidence="16">
    <location>
        <begin position="11"/>
        <end position="72"/>
    </location>
</feature>
<dbReference type="EC" id="3.4.21.88" evidence="13"/>
<dbReference type="NCBIfam" id="TIGR00498">
    <property type="entry name" value="lexA"/>
    <property type="match status" value="1"/>
</dbReference>
<dbReference type="GO" id="GO:0006281">
    <property type="term" value="P:DNA repair"/>
    <property type="evidence" value="ECO:0007669"/>
    <property type="project" value="UniProtKB-UniRule"/>
</dbReference>
<dbReference type="InterPro" id="IPR006197">
    <property type="entry name" value="Peptidase_S24_LexA"/>
</dbReference>
<dbReference type="InterPro" id="IPR036390">
    <property type="entry name" value="WH_DNA-bd_sf"/>
</dbReference>
<evidence type="ECO:0000313" key="17">
    <source>
        <dbReference type="EMBL" id="RZU46569.1"/>
    </source>
</evidence>
<comment type="caution">
    <text evidence="17">The sequence shown here is derived from an EMBL/GenBank/DDBJ whole genome shotgun (WGS) entry which is preliminary data.</text>
</comment>
<dbReference type="FunFam" id="2.10.109.10:FF:000001">
    <property type="entry name" value="LexA repressor"/>
    <property type="match status" value="1"/>
</dbReference>
<dbReference type="CDD" id="cd06529">
    <property type="entry name" value="S24_LexA-like"/>
    <property type="match status" value="1"/>
</dbReference>
<dbReference type="HAMAP" id="MF_00015">
    <property type="entry name" value="LexA"/>
    <property type="match status" value="1"/>
</dbReference>
<feature type="DNA-binding region" description="H-T-H motif" evidence="13">
    <location>
        <begin position="35"/>
        <end position="55"/>
    </location>
</feature>
<evidence type="ECO:0000256" key="4">
    <source>
        <dbReference type="ARBA" id="ARBA00022705"/>
    </source>
</evidence>
<keyword evidence="5 13" id="KW-0227">DNA damage</keyword>
<keyword evidence="10 13" id="KW-0804">Transcription</keyword>
<dbReference type="InterPro" id="IPR036388">
    <property type="entry name" value="WH-like_DNA-bd_sf"/>
</dbReference>
<accession>A0A4Q7Z9V7</accession>
<dbReference type="SUPFAM" id="SSF46785">
    <property type="entry name" value="Winged helix' DNA-binding domain"/>
    <property type="match status" value="1"/>
</dbReference>
<organism evidence="17 18">
    <name type="scientific">Krasilnikovia cinnamomea</name>
    <dbReference type="NCBI Taxonomy" id="349313"/>
    <lineage>
        <taxon>Bacteria</taxon>
        <taxon>Bacillati</taxon>
        <taxon>Actinomycetota</taxon>
        <taxon>Actinomycetes</taxon>
        <taxon>Micromonosporales</taxon>
        <taxon>Micromonosporaceae</taxon>
        <taxon>Krasilnikovia</taxon>
    </lineage>
</organism>
<dbReference type="GO" id="GO:0006508">
    <property type="term" value="P:proteolysis"/>
    <property type="evidence" value="ECO:0007669"/>
    <property type="project" value="InterPro"/>
</dbReference>
<dbReference type="InterPro" id="IPR036286">
    <property type="entry name" value="LexA/Signal_pep-like_sf"/>
</dbReference>
<dbReference type="InterPro" id="IPR050077">
    <property type="entry name" value="LexA_repressor"/>
</dbReference>
<evidence type="ECO:0000256" key="7">
    <source>
        <dbReference type="ARBA" id="ARBA00022813"/>
    </source>
</evidence>
<gene>
    <name evidence="13" type="primary">lexA</name>
    <name evidence="17" type="ORF">EV385_6643</name>
</gene>
<dbReference type="GO" id="GO:0006260">
    <property type="term" value="P:DNA replication"/>
    <property type="evidence" value="ECO:0007669"/>
    <property type="project" value="UniProtKB-UniRule"/>
</dbReference>
<comment type="subunit">
    <text evidence="2 13">Homodimer.</text>
</comment>
<reference evidence="17 18" key="1">
    <citation type="submission" date="2019-02" db="EMBL/GenBank/DDBJ databases">
        <title>Sequencing the genomes of 1000 actinobacteria strains.</title>
        <authorList>
            <person name="Klenk H.-P."/>
        </authorList>
    </citation>
    <scope>NUCLEOTIDE SEQUENCE [LARGE SCALE GENOMIC DNA]</scope>
    <source>
        <strain evidence="17 18">DSM 45162</strain>
    </source>
</reference>
<keyword evidence="4 13" id="KW-0235">DNA replication</keyword>
<comment type="catalytic activity">
    <reaction evidence="13">
        <text>Hydrolysis of Ala-|-Gly bond in repressor LexA.</text>
        <dbReference type="EC" id="3.4.21.88"/>
    </reaction>
</comment>
<dbReference type="FunFam" id="1.10.10.10:FF:000009">
    <property type="entry name" value="LexA repressor"/>
    <property type="match status" value="1"/>
</dbReference>
<dbReference type="Gene3D" id="2.10.109.10">
    <property type="entry name" value="Umud Fragment, subunit A"/>
    <property type="match status" value="1"/>
</dbReference>
<evidence type="ECO:0000256" key="13">
    <source>
        <dbReference type="HAMAP-Rule" id="MF_00015"/>
    </source>
</evidence>
<keyword evidence="6 13" id="KW-0378">Hydrolase</keyword>